<evidence type="ECO:0000256" key="4">
    <source>
        <dbReference type="ARBA" id="ARBA00022692"/>
    </source>
</evidence>
<dbReference type="InterPro" id="IPR001204">
    <property type="entry name" value="Phos_transporter"/>
</dbReference>
<sequence length="594" mass="64603">MRNGISPALRPAQKSEGNDRSSFLEFKMAVYHDLDWLFAVGTLFFILSVWGIGANDVANSYATSVSSRSLTLIQAGILATITEFIGAIALGQQVTSTIRSGVFSIDRFLDSPGVLIMAMVVAEVGSSIWLTVCTYLGFPVSTTQSIVGALIGVAISAQLPVHWGWKSQSVSQIAASWGIAPLISAAFGAIIFTSIRLLVHSREDPMKWALRVLPFYYAITAAILALFIVISGGHGIPKLEDLGAGKACGIIIGVFAGVWVISAIFFVPYYWRSLVKGDSRLRFWHIPMGPLLWKDNYTLYLPGSPDKGIVPNYYESDLKGETDKLRSGSATEGQDSTLATPEIEPLKSDPSTAENDARRADAKTAEKHQRELQALDTLPWIHPKRIFATLKLVLTYGITRDVIHHQSRGLDHIHQHAPVFDNRVEHLWTTAQVCSAMIMSISHGANDVSNAIGPFTTEYMTWHSGEASTKTETPIWIKAVGGLGLGFGFWTFGYHIMRSLGNRITKHSPTRGYSAELAAALTVLLASRLGLPVSTTQCITGAVVGVALVNMDLKSINWKQLGKIFFGWVLTLPCAGLISGIIMGMALNVPTWGR</sequence>
<dbReference type="AlphaFoldDB" id="A0AAI9X2A4"/>
<keyword evidence="3 7" id="KW-0592">Phosphate transport</keyword>
<evidence type="ECO:0000256" key="6">
    <source>
        <dbReference type="ARBA" id="ARBA00023136"/>
    </source>
</evidence>
<accession>A0AAI9X2A4</accession>
<evidence type="ECO:0000256" key="2">
    <source>
        <dbReference type="ARBA" id="ARBA00022448"/>
    </source>
</evidence>
<gene>
    <name evidence="9" type="ORF">VN97_g12135</name>
</gene>
<feature type="transmembrane region" description="Helical" evidence="7">
    <location>
        <begin position="70"/>
        <end position="94"/>
    </location>
</feature>
<evidence type="ECO:0000256" key="7">
    <source>
        <dbReference type="RuleBase" id="RU363058"/>
    </source>
</evidence>
<feature type="transmembrane region" description="Helical" evidence="7">
    <location>
        <begin position="517"/>
        <end position="549"/>
    </location>
</feature>
<evidence type="ECO:0000313" key="9">
    <source>
        <dbReference type="EMBL" id="KAJ9481346.1"/>
    </source>
</evidence>
<organism evidence="9 10">
    <name type="scientific">Penicillium thymicola</name>
    <dbReference type="NCBI Taxonomy" id="293382"/>
    <lineage>
        <taxon>Eukaryota</taxon>
        <taxon>Fungi</taxon>
        <taxon>Dikarya</taxon>
        <taxon>Ascomycota</taxon>
        <taxon>Pezizomycotina</taxon>
        <taxon>Eurotiomycetes</taxon>
        <taxon>Eurotiomycetidae</taxon>
        <taxon>Eurotiales</taxon>
        <taxon>Aspergillaceae</taxon>
        <taxon>Penicillium</taxon>
    </lineage>
</organism>
<comment type="subcellular location">
    <subcellularLocation>
        <location evidence="1 7">Membrane</location>
        <topology evidence="1 7">Multi-pass membrane protein</topology>
    </subcellularLocation>
</comment>
<feature type="transmembrane region" description="Helical" evidence="7">
    <location>
        <begin position="145"/>
        <end position="165"/>
    </location>
</feature>
<feature type="transmembrane region" description="Helical" evidence="7">
    <location>
        <begin position="475"/>
        <end position="497"/>
    </location>
</feature>
<feature type="transmembrane region" description="Helical" evidence="7">
    <location>
        <begin position="177"/>
        <end position="199"/>
    </location>
</feature>
<dbReference type="GO" id="GO:0035435">
    <property type="term" value="P:phosphate ion transmembrane transport"/>
    <property type="evidence" value="ECO:0007669"/>
    <property type="project" value="TreeGrafter"/>
</dbReference>
<evidence type="ECO:0000256" key="8">
    <source>
        <dbReference type="SAM" id="MobiDB-lite"/>
    </source>
</evidence>
<evidence type="ECO:0000256" key="3">
    <source>
        <dbReference type="ARBA" id="ARBA00022592"/>
    </source>
</evidence>
<reference evidence="9" key="2">
    <citation type="journal article" date="2016" name="Fungal Biol.">
        <title>Ochratoxin A production by Penicillium thymicola.</title>
        <authorList>
            <person name="Nguyen H.D.T."/>
            <person name="McMullin D.R."/>
            <person name="Ponomareva E."/>
            <person name="Riley R."/>
            <person name="Pomraning K.R."/>
            <person name="Baker S.E."/>
            <person name="Seifert K.A."/>
        </authorList>
    </citation>
    <scope>NUCLEOTIDE SEQUENCE</scope>
    <source>
        <strain evidence="9">DAOM 180753</strain>
    </source>
</reference>
<dbReference type="GO" id="GO:0005315">
    <property type="term" value="F:phosphate transmembrane transporter activity"/>
    <property type="evidence" value="ECO:0007669"/>
    <property type="project" value="InterPro"/>
</dbReference>
<feature type="transmembrane region" description="Helical" evidence="7">
    <location>
        <begin position="561"/>
        <end position="587"/>
    </location>
</feature>
<keyword evidence="5 7" id="KW-1133">Transmembrane helix</keyword>
<reference evidence="9" key="1">
    <citation type="submission" date="2015-06" db="EMBL/GenBank/DDBJ databases">
        <authorList>
            <person name="Nguyen H."/>
        </authorList>
    </citation>
    <scope>NUCLEOTIDE SEQUENCE</scope>
    <source>
        <strain evidence="9">DAOM 180753</strain>
    </source>
</reference>
<dbReference type="PANTHER" id="PTHR11101:SF55">
    <property type="entry name" value="PHOSPHATE TRANSPORTER"/>
    <property type="match status" value="1"/>
</dbReference>
<name>A0AAI9X2A4_PENTH</name>
<comment type="caution">
    <text evidence="9">The sequence shown here is derived from an EMBL/GenBank/DDBJ whole genome shotgun (WGS) entry which is preliminary data.</text>
</comment>
<feature type="transmembrane region" description="Helical" evidence="7">
    <location>
        <begin position="114"/>
        <end position="138"/>
    </location>
</feature>
<keyword evidence="4 7" id="KW-0812">Transmembrane</keyword>
<protein>
    <recommendedName>
        <fullName evidence="7">Phosphate transporter</fullName>
    </recommendedName>
</protein>
<evidence type="ECO:0000313" key="10">
    <source>
        <dbReference type="Proteomes" id="UP001227192"/>
    </source>
</evidence>
<feature type="transmembrane region" description="Helical" evidence="7">
    <location>
        <begin position="36"/>
        <end position="58"/>
    </location>
</feature>
<feature type="transmembrane region" description="Helical" evidence="7">
    <location>
        <begin position="208"/>
        <end position="230"/>
    </location>
</feature>
<feature type="compositionally biased region" description="Basic and acidic residues" evidence="8">
    <location>
        <begin position="355"/>
        <end position="368"/>
    </location>
</feature>
<feature type="compositionally biased region" description="Polar residues" evidence="8">
    <location>
        <begin position="328"/>
        <end position="339"/>
    </location>
</feature>
<feature type="region of interest" description="Disordered" evidence="8">
    <location>
        <begin position="324"/>
        <end position="368"/>
    </location>
</feature>
<proteinExistence type="inferred from homology"/>
<comment type="function">
    <text evidence="7">Sodium-phosphate symporter.</text>
</comment>
<feature type="transmembrane region" description="Helical" evidence="7">
    <location>
        <begin position="250"/>
        <end position="271"/>
    </location>
</feature>
<evidence type="ECO:0000256" key="5">
    <source>
        <dbReference type="ARBA" id="ARBA00022989"/>
    </source>
</evidence>
<dbReference type="GO" id="GO:0016020">
    <property type="term" value="C:membrane"/>
    <property type="evidence" value="ECO:0007669"/>
    <property type="project" value="UniProtKB-SubCell"/>
</dbReference>
<keyword evidence="10" id="KW-1185">Reference proteome</keyword>
<dbReference type="Pfam" id="PF01384">
    <property type="entry name" value="PHO4"/>
    <property type="match status" value="1"/>
</dbReference>
<keyword evidence="2 7" id="KW-0813">Transport</keyword>
<dbReference type="PANTHER" id="PTHR11101">
    <property type="entry name" value="PHOSPHATE TRANSPORTER"/>
    <property type="match status" value="1"/>
</dbReference>
<comment type="similarity">
    <text evidence="7">Belongs to the inorganic phosphate transporter (PiT) (TC 2.A.20) family.</text>
</comment>
<dbReference type="EMBL" id="LACB01000811">
    <property type="protein sequence ID" value="KAJ9481346.1"/>
    <property type="molecule type" value="Genomic_DNA"/>
</dbReference>
<evidence type="ECO:0000256" key="1">
    <source>
        <dbReference type="ARBA" id="ARBA00004141"/>
    </source>
</evidence>
<keyword evidence="6 7" id="KW-0472">Membrane</keyword>
<dbReference type="Proteomes" id="UP001227192">
    <property type="component" value="Unassembled WGS sequence"/>
</dbReference>